<dbReference type="AlphaFoldDB" id="A4XQB3"/>
<sequence length="80" mass="8980">MQRFFTQPARRRCAETLAPAAANAKYRAGRSRAGQSYRNARSRANLRSSDKLALGHFCRHATRLARAQACLRANAHLAPW</sequence>
<dbReference type="STRING" id="399739.Pmen_0761"/>
<gene>
    <name evidence="1" type="ordered locus">Pmen_0761</name>
</gene>
<accession>A4XQB3</accession>
<name>A4XQB3_ECTM1</name>
<dbReference type="HOGENOM" id="CLU_2587059_0_0_6"/>
<reference evidence="1" key="1">
    <citation type="submission" date="2007-04" db="EMBL/GenBank/DDBJ databases">
        <title>Complete sequence of Pseudomonas mendocina ymp.</title>
        <authorList>
            <consortium name="US DOE Joint Genome Institute"/>
            <person name="Copeland A."/>
            <person name="Lucas S."/>
            <person name="Lapidus A."/>
            <person name="Barry K."/>
            <person name="Glavina del Rio T."/>
            <person name="Dalin E."/>
            <person name="Tice H."/>
            <person name="Pitluck S."/>
            <person name="Kiss H."/>
            <person name="Brettin T."/>
            <person name="Detter J.C."/>
            <person name="Bruce D."/>
            <person name="Han C."/>
            <person name="Schmutz J."/>
            <person name="Larimer F."/>
            <person name="Land M."/>
            <person name="Hauser L."/>
            <person name="Kyrpides N."/>
            <person name="Mikhailova N."/>
            <person name="Hersman L."/>
            <person name="Dubois J."/>
            <person name="Maurice P."/>
            <person name="Richardson P."/>
        </authorList>
    </citation>
    <scope>NUCLEOTIDE SEQUENCE [LARGE SCALE GENOMIC DNA]</scope>
    <source>
        <strain evidence="1">Ymp</strain>
    </source>
</reference>
<organism evidence="1">
    <name type="scientific">Ectopseudomonas mendocina (strain ymp)</name>
    <name type="common">Pseudomonas mendocina</name>
    <dbReference type="NCBI Taxonomy" id="399739"/>
    <lineage>
        <taxon>Bacteria</taxon>
        <taxon>Pseudomonadati</taxon>
        <taxon>Pseudomonadota</taxon>
        <taxon>Gammaproteobacteria</taxon>
        <taxon>Pseudomonadales</taxon>
        <taxon>Pseudomonadaceae</taxon>
        <taxon>Ectopseudomonas</taxon>
    </lineage>
</organism>
<dbReference type="KEGG" id="pmy:Pmen_0761"/>
<protein>
    <submittedName>
        <fullName evidence="1">Uncharacterized protein</fullName>
    </submittedName>
</protein>
<dbReference type="EMBL" id="CP000680">
    <property type="protein sequence ID" value="ABP83529.1"/>
    <property type="molecule type" value="Genomic_DNA"/>
</dbReference>
<proteinExistence type="predicted"/>
<evidence type="ECO:0000313" key="1">
    <source>
        <dbReference type="EMBL" id="ABP83529.1"/>
    </source>
</evidence>